<reference evidence="2" key="1">
    <citation type="submission" date="2019-07" db="EMBL/GenBank/DDBJ databases">
        <title>Hyphodiscus hymeniophilus genome sequencing and assembly.</title>
        <authorList>
            <person name="Kramer G."/>
            <person name="Nodwell J."/>
        </authorList>
    </citation>
    <scope>NUCLEOTIDE SEQUENCE</scope>
    <source>
        <strain evidence="2">ATCC 34498</strain>
    </source>
</reference>
<keyword evidence="3" id="KW-1185">Reference proteome</keyword>
<feature type="compositionally biased region" description="Acidic residues" evidence="1">
    <location>
        <begin position="158"/>
        <end position="185"/>
    </location>
</feature>
<comment type="caution">
    <text evidence="2">The sequence shown here is derived from an EMBL/GenBank/DDBJ whole genome shotgun (WGS) entry which is preliminary data.</text>
</comment>
<dbReference type="AlphaFoldDB" id="A0A9P6VGJ8"/>
<gene>
    <name evidence="2" type="ORF">D0Z07_6527</name>
</gene>
<evidence type="ECO:0000313" key="3">
    <source>
        <dbReference type="Proteomes" id="UP000785200"/>
    </source>
</evidence>
<protein>
    <submittedName>
        <fullName evidence="2">Uncharacterized protein</fullName>
    </submittedName>
</protein>
<name>A0A9P6VGJ8_9HELO</name>
<feature type="compositionally biased region" description="Polar residues" evidence="1">
    <location>
        <begin position="227"/>
        <end position="241"/>
    </location>
</feature>
<sequence length="294" mass="32127">MSATSTPGSAPKSMSSRLLTMKFMQRAAASPTPSPSTPDEPSPKRRKKDTDSPGAPAFDVNALVNQRAIEAAAVEEDAKRQNALEKAAAESGDTRWVLSFEDQTVTAPNLPLRIVQTGYANLDVSSSFRPAEEFGEDKPVMVGRRSFGKFNKKVEKHDDEDDTDSSSDEEDEEDSEDDSDSDDPASEMIKTSRREAVERVKAEQKAKKRAEKAKAKQLAKDRKKKNVNLNSLTSISGSQFVGTPAKPATPGRTNVSCYICGGPHFKAECPQREKKRIYPGGGDDGPSRKFIKTR</sequence>
<accession>A0A9P6VGJ8</accession>
<feature type="compositionally biased region" description="Polar residues" evidence="1">
    <location>
        <begin position="1"/>
        <end position="18"/>
    </location>
</feature>
<evidence type="ECO:0000256" key="1">
    <source>
        <dbReference type="SAM" id="MobiDB-lite"/>
    </source>
</evidence>
<organism evidence="2 3">
    <name type="scientific">Hyphodiscus hymeniophilus</name>
    <dbReference type="NCBI Taxonomy" id="353542"/>
    <lineage>
        <taxon>Eukaryota</taxon>
        <taxon>Fungi</taxon>
        <taxon>Dikarya</taxon>
        <taxon>Ascomycota</taxon>
        <taxon>Pezizomycotina</taxon>
        <taxon>Leotiomycetes</taxon>
        <taxon>Helotiales</taxon>
        <taxon>Hyphodiscaceae</taxon>
        <taxon>Hyphodiscus</taxon>
    </lineage>
</organism>
<dbReference type="Pfam" id="PF10175">
    <property type="entry name" value="MPP6"/>
    <property type="match status" value="1"/>
</dbReference>
<dbReference type="OrthoDB" id="427960at2759"/>
<feature type="region of interest" description="Disordered" evidence="1">
    <location>
        <begin position="139"/>
        <end position="251"/>
    </location>
</feature>
<feature type="compositionally biased region" description="Basic and acidic residues" evidence="1">
    <location>
        <begin position="190"/>
        <end position="205"/>
    </location>
</feature>
<feature type="region of interest" description="Disordered" evidence="1">
    <location>
        <begin position="1"/>
        <end position="62"/>
    </location>
</feature>
<feature type="region of interest" description="Disordered" evidence="1">
    <location>
        <begin position="270"/>
        <end position="294"/>
    </location>
</feature>
<proteinExistence type="predicted"/>
<dbReference type="Proteomes" id="UP000785200">
    <property type="component" value="Unassembled WGS sequence"/>
</dbReference>
<dbReference type="EMBL" id="VNKQ01000012">
    <property type="protein sequence ID" value="KAG0647522.1"/>
    <property type="molecule type" value="Genomic_DNA"/>
</dbReference>
<evidence type="ECO:0000313" key="2">
    <source>
        <dbReference type="EMBL" id="KAG0647522.1"/>
    </source>
</evidence>